<dbReference type="KEGG" id="tpi:TREPR_3685"/>
<reference evidence="1 2" key="2">
    <citation type="journal article" date="2011" name="ISME J.">
        <title>RNA-seq reveals cooperative metabolic interactions between two termite-gut spirochete species in co-culture.</title>
        <authorList>
            <person name="Rosenthal A.Z."/>
            <person name="Matson E.G."/>
            <person name="Eldar A."/>
            <person name="Leadbetter J.R."/>
        </authorList>
    </citation>
    <scope>NUCLEOTIDE SEQUENCE [LARGE SCALE GENOMIC DNA]</scope>
    <source>
        <strain evidence="2">ATCC BAA-887 / DSM 12427 / ZAS-2</strain>
    </source>
</reference>
<accession>F5YQE3</accession>
<organism evidence="1 2">
    <name type="scientific">Treponema primitia (strain ATCC BAA-887 / DSM 12427 / ZAS-2)</name>
    <dbReference type="NCBI Taxonomy" id="545694"/>
    <lineage>
        <taxon>Bacteria</taxon>
        <taxon>Pseudomonadati</taxon>
        <taxon>Spirochaetota</taxon>
        <taxon>Spirochaetia</taxon>
        <taxon>Spirochaetales</taxon>
        <taxon>Treponemataceae</taxon>
        <taxon>Treponema</taxon>
    </lineage>
</organism>
<dbReference type="HOGENOM" id="CLU_1524469_0_0_12"/>
<dbReference type="STRING" id="545694.TREPR_3685"/>
<dbReference type="SUPFAM" id="SSF46565">
    <property type="entry name" value="Chaperone J-domain"/>
    <property type="match status" value="1"/>
</dbReference>
<gene>
    <name evidence="1" type="ordered locus">TREPR_3685</name>
</gene>
<dbReference type="Gene3D" id="1.10.287.110">
    <property type="entry name" value="DnaJ domain"/>
    <property type="match status" value="1"/>
</dbReference>
<protein>
    <submittedName>
        <fullName evidence="1">DnaJ domain protein</fullName>
    </submittedName>
</protein>
<dbReference type="Proteomes" id="UP000009223">
    <property type="component" value="Chromosome"/>
</dbReference>
<evidence type="ECO:0000313" key="2">
    <source>
        <dbReference type="Proteomes" id="UP000009223"/>
    </source>
</evidence>
<dbReference type="AlphaFoldDB" id="F5YQE3"/>
<evidence type="ECO:0000313" key="1">
    <source>
        <dbReference type="EMBL" id="AEF84699.1"/>
    </source>
</evidence>
<proteinExistence type="predicted"/>
<dbReference type="EMBL" id="CP001843">
    <property type="protein sequence ID" value="AEF84699.1"/>
    <property type="molecule type" value="Genomic_DNA"/>
</dbReference>
<name>F5YQE3_TREPZ</name>
<dbReference type="InterPro" id="IPR001623">
    <property type="entry name" value="DnaJ_domain"/>
</dbReference>
<keyword evidence="2" id="KW-1185">Reference proteome</keyword>
<dbReference type="InterPro" id="IPR036869">
    <property type="entry name" value="J_dom_sf"/>
</dbReference>
<dbReference type="CDD" id="cd06257">
    <property type="entry name" value="DnaJ"/>
    <property type="match status" value="1"/>
</dbReference>
<dbReference type="RefSeq" id="WP_015706631.1">
    <property type="nucleotide sequence ID" value="NC_015578.1"/>
</dbReference>
<dbReference type="OrthoDB" id="9779889at2"/>
<sequence>MSNSFSDRIKNFILFSKATNDNEKIKKKYFELVKIFHPDLNNEIDKEISNENMIVLNYVYEQLIKNKVNGKYCLTNEYGIKEYISDKALYIYKLGFIEFRKAITIMLENPGNKEGTSYEIIGHLYKSYKYFKEVIKLDKNGNWGRASIVQLHHAYSMNEHITRGLTGSDEKGLVEI</sequence>
<reference evidence="2" key="1">
    <citation type="submission" date="2009-12" db="EMBL/GenBank/DDBJ databases">
        <title>Complete sequence of Treponema primitia strain ZAS-2.</title>
        <authorList>
            <person name="Tetu S.G."/>
            <person name="Matson E."/>
            <person name="Ren Q."/>
            <person name="Seshadri R."/>
            <person name="Elbourne L."/>
            <person name="Hassan K.A."/>
            <person name="Durkin A."/>
            <person name="Radune D."/>
            <person name="Mohamoud Y."/>
            <person name="Shay R."/>
            <person name="Jin S."/>
            <person name="Zhang X."/>
            <person name="Lucey K."/>
            <person name="Ballor N.R."/>
            <person name="Ottesen E."/>
            <person name="Rosenthal R."/>
            <person name="Allen A."/>
            <person name="Leadbetter J.R."/>
            <person name="Paulsen I.T."/>
        </authorList>
    </citation>
    <scope>NUCLEOTIDE SEQUENCE [LARGE SCALE GENOMIC DNA]</scope>
    <source>
        <strain evidence="2">ATCC BAA-887 / DSM 12427 / ZAS-2</strain>
    </source>
</reference>